<organism evidence="1 2">
    <name type="scientific">Pseudomonas shahriarae</name>
    <dbReference type="NCBI Taxonomy" id="2745512"/>
    <lineage>
        <taxon>Bacteria</taxon>
        <taxon>Pseudomonadati</taxon>
        <taxon>Pseudomonadota</taxon>
        <taxon>Gammaproteobacteria</taxon>
        <taxon>Pseudomonadales</taxon>
        <taxon>Pseudomonadaceae</taxon>
        <taxon>Pseudomonas</taxon>
    </lineage>
</organism>
<dbReference type="AlphaFoldDB" id="A0A9X4C6W1"/>
<reference evidence="1 2" key="1">
    <citation type="submission" date="2022-05" db="EMBL/GenBank/DDBJ databases">
        <title>Novel Pseudomonas spp. Isolated from a Rainbow Trout Aquaculture Facility.</title>
        <authorList>
            <person name="Testerman T."/>
            <person name="Graf J."/>
        </authorList>
    </citation>
    <scope>NUCLEOTIDE SEQUENCE [LARGE SCALE GENOMIC DNA]</scope>
    <source>
        <strain evidence="1 2">ID1042</strain>
    </source>
</reference>
<dbReference type="Proteomes" id="UP001148185">
    <property type="component" value="Unassembled WGS sequence"/>
</dbReference>
<evidence type="ECO:0000313" key="2">
    <source>
        <dbReference type="Proteomes" id="UP001148185"/>
    </source>
</evidence>
<name>A0A9X4C6W1_9PSED</name>
<accession>A0A9X4C6W1</accession>
<comment type="caution">
    <text evidence="1">The sequence shown here is derived from an EMBL/GenBank/DDBJ whole genome shotgun (WGS) entry which is preliminary data.</text>
</comment>
<dbReference type="RefSeq" id="WP_050683026.1">
    <property type="nucleotide sequence ID" value="NZ_JAMDHA010000041.1"/>
</dbReference>
<sequence>MQVITGAKVSTYFNWNRDADERSQLTLITRAHDVTLGYEDSFRGSAVLTLSAQEAHALAADILKLAPTSNGVIPYQERTGASTNRVDPESGLIIRITHNTDGEPYREGVRLEISRPDHTEVLCMDVDAYTAHRLANSLKAYCLTT</sequence>
<protein>
    <submittedName>
        <fullName evidence="1">Uncharacterized protein</fullName>
    </submittedName>
</protein>
<evidence type="ECO:0000313" key="1">
    <source>
        <dbReference type="EMBL" id="MDD1011274.1"/>
    </source>
</evidence>
<gene>
    <name evidence="1" type="ORF">M5G27_27775</name>
</gene>
<proteinExistence type="predicted"/>
<keyword evidence="2" id="KW-1185">Reference proteome</keyword>
<dbReference type="EMBL" id="JAMDHA010000041">
    <property type="protein sequence ID" value="MDD1011274.1"/>
    <property type="molecule type" value="Genomic_DNA"/>
</dbReference>